<proteinExistence type="predicted"/>
<comment type="caution">
    <text evidence="1">The sequence shown here is derived from an EMBL/GenBank/DDBJ whole genome shotgun (WGS) entry which is preliminary data.</text>
</comment>
<evidence type="ECO:0000313" key="1">
    <source>
        <dbReference type="EMBL" id="ELY39001.1"/>
    </source>
</evidence>
<dbReference type="Proteomes" id="UP000011599">
    <property type="component" value="Unassembled WGS sequence"/>
</dbReference>
<dbReference type="AlphaFoldDB" id="L9VPP5"/>
<reference evidence="1 2" key="1">
    <citation type="journal article" date="2014" name="PLoS Genet.">
        <title>Phylogenetically driven sequencing of extremely halophilic archaea reveals strategies for static and dynamic osmo-response.</title>
        <authorList>
            <person name="Becker E.A."/>
            <person name="Seitzer P.M."/>
            <person name="Tritt A."/>
            <person name="Larsen D."/>
            <person name="Krusor M."/>
            <person name="Yao A.I."/>
            <person name="Wu D."/>
            <person name="Madern D."/>
            <person name="Eisen J.A."/>
            <person name="Darling A.E."/>
            <person name="Facciotti M.T."/>
        </authorList>
    </citation>
    <scope>NUCLEOTIDE SEQUENCE [LARGE SCALE GENOMIC DNA]</scope>
    <source>
        <strain evidence="1 2">GA33</strain>
    </source>
</reference>
<accession>L9VPP5</accession>
<keyword evidence="2" id="KW-1185">Reference proteome</keyword>
<protein>
    <submittedName>
        <fullName evidence="1">Uncharacterized protein</fullName>
    </submittedName>
</protein>
<name>L9VPP5_9EURY</name>
<dbReference type="EMBL" id="AOHW01000040">
    <property type="protein sequence ID" value="ELY39001.1"/>
    <property type="molecule type" value="Genomic_DNA"/>
</dbReference>
<dbReference type="RefSeq" id="WP_006091328.1">
    <property type="nucleotide sequence ID" value="NZ_AOHW01000040.1"/>
</dbReference>
<evidence type="ECO:0000313" key="2">
    <source>
        <dbReference type="Proteomes" id="UP000011599"/>
    </source>
</evidence>
<sequence>MEDMSISLVEATAKTVPLEESEYETDLLIESSDNTYAVFDEFNEISYCSPDQGSYPPEVGE</sequence>
<gene>
    <name evidence="1" type="ORF">C496_16457</name>
</gene>
<organism evidence="1 2">
    <name type="scientific">Natronorubrum tibetense GA33</name>
    <dbReference type="NCBI Taxonomy" id="1114856"/>
    <lineage>
        <taxon>Archaea</taxon>
        <taxon>Methanobacteriati</taxon>
        <taxon>Methanobacteriota</taxon>
        <taxon>Stenosarchaea group</taxon>
        <taxon>Halobacteria</taxon>
        <taxon>Halobacteriales</taxon>
        <taxon>Natrialbaceae</taxon>
        <taxon>Natronorubrum</taxon>
    </lineage>
</organism>